<proteinExistence type="predicted"/>
<accession>A0A6C0D664</accession>
<organism evidence="1">
    <name type="scientific">viral metagenome</name>
    <dbReference type="NCBI Taxonomy" id="1070528"/>
    <lineage>
        <taxon>unclassified sequences</taxon>
        <taxon>metagenomes</taxon>
        <taxon>organismal metagenomes</taxon>
    </lineage>
</organism>
<dbReference type="EMBL" id="MN739538">
    <property type="protein sequence ID" value="QHT11852.1"/>
    <property type="molecule type" value="Genomic_DNA"/>
</dbReference>
<evidence type="ECO:0000313" key="1">
    <source>
        <dbReference type="EMBL" id="QHT11852.1"/>
    </source>
</evidence>
<protein>
    <submittedName>
        <fullName evidence="1">Uncharacterized protein</fullName>
    </submittedName>
</protein>
<name>A0A6C0D664_9ZZZZ</name>
<dbReference type="AlphaFoldDB" id="A0A6C0D664"/>
<reference evidence="1" key="1">
    <citation type="journal article" date="2020" name="Nature">
        <title>Giant virus diversity and host interactions through global metagenomics.</title>
        <authorList>
            <person name="Schulz F."/>
            <person name="Roux S."/>
            <person name="Paez-Espino D."/>
            <person name="Jungbluth S."/>
            <person name="Walsh D.A."/>
            <person name="Denef V.J."/>
            <person name="McMahon K.D."/>
            <person name="Konstantinidis K.T."/>
            <person name="Eloe-Fadrosh E.A."/>
            <person name="Kyrpides N.C."/>
            <person name="Woyke T."/>
        </authorList>
    </citation>
    <scope>NUCLEOTIDE SEQUENCE</scope>
    <source>
        <strain evidence="1">GVMAG-M-3300023174-124</strain>
    </source>
</reference>
<sequence>MTLYAETVYYCNLGETIEIVPTTINNISFIYCKQLPRGLSFNKRNGIISGIYDKENYLELKIKYRKNNTKVISELIKISIKKREPLHMPELSINLEDIIEINQSEPIAYYLSENDNSHINEEPALPVPVITSQFPIENIDSDYKKPIVSKITQNNEEKIKKSIHDLSLTKTIKFMCINSSNQN</sequence>